<dbReference type="Proteomes" id="UP000558997">
    <property type="component" value="Unassembled WGS sequence"/>
</dbReference>
<dbReference type="InterPro" id="IPR025159">
    <property type="entry name" value="AbiEi_N"/>
</dbReference>
<dbReference type="EMBL" id="JACHNF010000001">
    <property type="protein sequence ID" value="MBB5977675.1"/>
    <property type="molecule type" value="Genomic_DNA"/>
</dbReference>
<dbReference type="Gene3D" id="3.40.960.10">
    <property type="entry name" value="VSR Endonuclease"/>
    <property type="match status" value="1"/>
</dbReference>
<evidence type="ECO:0000313" key="2">
    <source>
        <dbReference type="EMBL" id="MBB5977675.1"/>
    </source>
</evidence>
<dbReference type="AlphaFoldDB" id="A0A841DKU6"/>
<accession>A0A841DKU6</accession>
<keyword evidence="3" id="KW-1185">Reference proteome</keyword>
<evidence type="ECO:0000313" key="3">
    <source>
        <dbReference type="Proteomes" id="UP000558997"/>
    </source>
</evidence>
<organism evidence="2 3">
    <name type="scientific">Kribbella solani</name>
    <dbReference type="NCBI Taxonomy" id="236067"/>
    <lineage>
        <taxon>Bacteria</taxon>
        <taxon>Bacillati</taxon>
        <taxon>Actinomycetota</taxon>
        <taxon>Actinomycetes</taxon>
        <taxon>Propionibacteriales</taxon>
        <taxon>Kribbellaceae</taxon>
        <taxon>Kribbella</taxon>
    </lineage>
</organism>
<dbReference type="Pfam" id="PF13338">
    <property type="entry name" value="AbiEi_4"/>
    <property type="match status" value="1"/>
</dbReference>
<evidence type="ECO:0000259" key="1">
    <source>
        <dbReference type="Pfam" id="PF13338"/>
    </source>
</evidence>
<proteinExistence type="predicted"/>
<sequence length="315" mass="35094">MNPRLTLVAERQAGVFSRRQALSSGYTPTQIRARLNDGRWVRIRHGQYAEWADLAAMEPWSRARQEHLRLVHAVVNSRRRSKVAVSHQSALALHGLPLWGLDLGRVHLTRQDVTTSGRIAGVHHHAGELAPADLTQVAGLVTTTAARAAFETACTTSFEAAVVSIDAALHANAVSDEEVYRLLAATEYWPRSATARAAWNFSDARSESVGESRLRVLMANHGLPEPELQVEFHDAHGLVARVDFFFDDFDTVVEFDGKLKYANATAEVLVHEKYREDRLRALGLQVVRSDWTDLSRPDRLLSQLRNAFARAHDAA</sequence>
<protein>
    <submittedName>
        <fullName evidence="2">Putative transcriptional regulator of viral defense system</fullName>
    </submittedName>
</protein>
<gene>
    <name evidence="2" type="ORF">HDA44_001016</name>
</gene>
<feature type="domain" description="AbiEi antitoxin N-terminal" evidence="1">
    <location>
        <begin position="4"/>
        <end position="49"/>
    </location>
</feature>
<comment type="caution">
    <text evidence="2">The sequence shown here is derived from an EMBL/GenBank/DDBJ whole genome shotgun (WGS) entry which is preliminary data.</text>
</comment>
<name>A0A841DKU6_9ACTN</name>
<reference evidence="2 3" key="1">
    <citation type="submission" date="2020-08" db="EMBL/GenBank/DDBJ databases">
        <title>Sequencing the genomes of 1000 actinobacteria strains.</title>
        <authorList>
            <person name="Klenk H.-P."/>
        </authorList>
    </citation>
    <scope>NUCLEOTIDE SEQUENCE [LARGE SCALE GENOMIC DNA]</scope>
    <source>
        <strain evidence="2 3">DSM 17294</strain>
    </source>
</reference>
<dbReference type="RefSeq" id="WP_184831746.1">
    <property type="nucleotide sequence ID" value="NZ_BAAAVN010000011.1"/>
</dbReference>